<accession>A0A4S9XB04</accession>
<organism evidence="1 2">
    <name type="scientific">Aureobasidium pullulans</name>
    <name type="common">Black yeast</name>
    <name type="synonym">Pullularia pullulans</name>
    <dbReference type="NCBI Taxonomy" id="5580"/>
    <lineage>
        <taxon>Eukaryota</taxon>
        <taxon>Fungi</taxon>
        <taxon>Dikarya</taxon>
        <taxon>Ascomycota</taxon>
        <taxon>Pezizomycotina</taxon>
        <taxon>Dothideomycetes</taxon>
        <taxon>Dothideomycetidae</taxon>
        <taxon>Dothideales</taxon>
        <taxon>Saccotheciaceae</taxon>
        <taxon>Aureobasidium</taxon>
    </lineage>
</organism>
<comment type="caution">
    <text evidence="1">The sequence shown here is derived from an EMBL/GenBank/DDBJ whole genome shotgun (WGS) entry which is preliminary data.</text>
</comment>
<dbReference type="Proteomes" id="UP000310039">
    <property type="component" value="Unassembled WGS sequence"/>
</dbReference>
<sequence length="175" mass="19503">MTTKMITLVSRTALLVRVDSSDRKIGKGHCGDEECEPHGMRTEKVRFRDGEAEIQTGVRPFVSDARQQAAAMITWWISVEIAVATRKRRSTLSRETGQNAWPAAPSIKMDHHTAVLLSTWRGKRLDDELLATKDAKPRTIVEDSGQSSSSPIWGMGRMIHHADISRSAIPLDDNL</sequence>
<evidence type="ECO:0000313" key="2">
    <source>
        <dbReference type="Proteomes" id="UP000310039"/>
    </source>
</evidence>
<protein>
    <submittedName>
        <fullName evidence="1">Uncharacterized protein</fullName>
    </submittedName>
</protein>
<name>A0A4S9XB04_AURPU</name>
<gene>
    <name evidence="1" type="ORF">D6C84_08850</name>
</gene>
<proteinExistence type="predicted"/>
<reference evidence="1 2" key="1">
    <citation type="submission" date="2018-10" db="EMBL/GenBank/DDBJ databases">
        <title>Fifty Aureobasidium pullulans genomes reveal a recombining polyextremotolerant generalist.</title>
        <authorList>
            <person name="Gostincar C."/>
            <person name="Turk M."/>
            <person name="Zajc J."/>
            <person name="Gunde-Cimerman N."/>
        </authorList>
    </citation>
    <scope>NUCLEOTIDE SEQUENCE [LARGE SCALE GENOMIC DNA]</scope>
    <source>
        <strain evidence="1 2">EXF-3403</strain>
    </source>
</reference>
<evidence type="ECO:0000313" key="1">
    <source>
        <dbReference type="EMBL" id="THZ76312.1"/>
    </source>
</evidence>
<dbReference type="AlphaFoldDB" id="A0A4S9XB04"/>
<dbReference type="EMBL" id="QZBT01000192">
    <property type="protein sequence ID" value="THZ76312.1"/>
    <property type="molecule type" value="Genomic_DNA"/>
</dbReference>